<gene>
    <name evidence="6" type="ORF">KR093_003944</name>
</gene>
<keyword evidence="5" id="KW-0472">Membrane</keyword>
<evidence type="ECO:0000313" key="6">
    <source>
        <dbReference type="EMBL" id="KAH8377190.1"/>
    </source>
</evidence>
<keyword evidence="5" id="KW-0653">Protein transport</keyword>
<dbReference type="GO" id="GO:0006606">
    <property type="term" value="P:protein import into nucleus"/>
    <property type="evidence" value="ECO:0007669"/>
    <property type="project" value="TreeGrafter"/>
</dbReference>
<comment type="caution">
    <text evidence="6">The sequence shown here is derived from an EMBL/GenBank/DDBJ whole genome shotgun (WGS) entry which is preliminary data.</text>
</comment>
<dbReference type="PANTHER" id="PTHR11225:SF4">
    <property type="entry name" value="NUCLEAR PORE COMPLEX PROTEIN NUP93"/>
    <property type="match status" value="1"/>
</dbReference>
<dbReference type="EMBL" id="JAJJHW010001127">
    <property type="protein sequence ID" value="KAH8377190.1"/>
    <property type="molecule type" value="Genomic_DNA"/>
</dbReference>
<evidence type="ECO:0000256" key="4">
    <source>
        <dbReference type="ARBA" id="ARBA00023242"/>
    </source>
</evidence>
<protein>
    <recommendedName>
        <fullName evidence="5">Nuclear pore protein</fullName>
    </recommendedName>
</protein>
<keyword evidence="4 5" id="KW-0539">Nucleus</keyword>
<dbReference type="AlphaFoldDB" id="A0AAD4PM19"/>
<keyword evidence="5" id="KW-0509">mRNA transport</keyword>
<organism evidence="6 7">
    <name type="scientific">Drosophila rubida</name>
    <dbReference type="NCBI Taxonomy" id="30044"/>
    <lineage>
        <taxon>Eukaryota</taxon>
        <taxon>Metazoa</taxon>
        <taxon>Ecdysozoa</taxon>
        <taxon>Arthropoda</taxon>
        <taxon>Hexapoda</taxon>
        <taxon>Insecta</taxon>
        <taxon>Pterygota</taxon>
        <taxon>Neoptera</taxon>
        <taxon>Endopterygota</taxon>
        <taxon>Diptera</taxon>
        <taxon>Brachycera</taxon>
        <taxon>Muscomorpha</taxon>
        <taxon>Ephydroidea</taxon>
        <taxon>Drosophilidae</taxon>
        <taxon>Drosophila</taxon>
    </lineage>
</organism>
<dbReference type="GO" id="GO:0016973">
    <property type="term" value="P:poly(A)+ mRNA export from nucleus"/>
    <property type="evidence" value="ECO:0007669"/>
    <property type="project" value="TreeGrafter"/>
</dbReference>
<keyword evidence="3 5" id="KW-0906">Nuclear pore complex</keyword>
<sequence length="805" mass="92862">MDPSFNELVERAKWLANEKPIEGKNEVQVELTLPEVLRETEKLHTRLTSQMIDSERAMQLFSSKGIDLQQLSEKVEKLDAQRMFKPDELPDTDVAGFLKQHQQDHIFEMIEECQANVFNTIEKRRQQWKLQEWGQEKQRLLQMFNQADEQQAAPTMTAGGGKAVVPDAATLTAIRRLYAKELANYNKCQQQRVNLLVTFGQLVQQQLHDETTYKMWQVLEHMAKQSPLSLHHDAVQARKQSPQFVQHALLYLELTYREHVDSIIKRTRTAFNCGGIPSVYHKVTILVRLKVQEWQSLHGLVDVVRRRPLWPHVYYALRCGHLPSAMQFLKDWRDPQPELRELLELLQQFKTNPKQSQQNLHYERLKLRVCNEYSERLRFTSDRYMKAVFALVLGCDPGNPHHSVLHGMDDFLWSQLMTRREMQPPLSISDAEGMMQFMYGLDYLNSVETIPVFFQLLVLSGHFEAAIEYLSRSEANEAHAVHMAIALNELSMLGVSANELDPLLGSQKGDVSDFCRLNVMRLITKYAARFDETDTVDGLNYYYLLRHYKSVDGSNLMFKCICSFILRNFKTPMLKLMFGNPDPTDLSFYTGGFFDQLPCTTFEKNSLATMLAEELADRCEYDLASEVYLITGALDMSMHLLCCLMSQMVYLSTPKENLRRSLSMVSARLYSGAARDTVFLSAPIANLFKLLSLLMRFFDHFHGGNYSQALEILDETELIPKNSIQVAFCVSRSKVFTPEHSKVLPCVLLATMQIYFRQFKKSSSAKIVMRERAKALINFAAALPQRMSPNTNMRLVKMELQMQVD</sequence>
<name>A0AAD4PM19_9MUSC</name>
<evidence type="ECO:0000256" key="1">
    <source>
        <dbReference type="ARBA" id="ARBA00004567"/>
    </source>
</evidence>
<evidence type="ECO:0000256" key="2">
    <source>
        <dbReference type="ARBA" id="ARBA00010186"/>
    </source>
</evidence>
<keyword evidence="5" id="KW-0813">Transport</keyword>
<dbReference type="InterPro" id="IPR007231">
    <property type="entry name" value="Nucleoporin_int_Nup93/Nic96"/>
</dbReference>
<comment type="subcellular location">
    <subcellularLocation>
        <location evidence="1 5">Nucleus</location>
        <location evidence="1 5">Nuclear pore complex</location>
    </subcellularLocation>
</comment>
<dbReference type="Pfam" id="PF04097">
    <property type="entry name" value="Nic96"/>
    <property type="match status" value="1"/>
</dbReference>
<comment type="similarity">
    <text evidence="2 5">Belongs to the nucleoporin interacting component (NIC) family.</text>
</comment>
<reference evidence="6" key="1">
    <citation type="journal article" date="2021" name="Mol. Ecol. Resour.">
        <title>Phylogenomic analyses of the genus Drosophila reveals genomic signals of climate adaptation.</title>
        <authorList>
            <person name="Li F."/>
            <person name="Rane R.V."/>
            <person name="Luria V."/>
            <person name="Xiong Z."/>
            <person name="Chen J."/>
            <person name="Li Z."/>
            <person name="Catullo R.A."/>
            <person name="Griffin P.C."/>
            <person name="Schiffer M."/>
            <person name="Pearce S."/>
            <person name="Lee S.F."/>
            <person name="McElroy K."/>
            <person name="Stocker A."/>
            <person name="Shirriffs J."/>
            <person name="Cockerell F."/>
            <person name="Coppin C."/>
            <person name="Sgro C.M."/>
            <person name="Karger A."/>
            <person name="Cain J.W."/>
            <person name="Weber J.A."/>
            <person name="Santpere G."/>
            <person name="Kirschner M.W."/>
            <person name="Hoffmann A.A."/>
            <person name="Oakeshott J.G."/>
            <person name="Zhang G."/>
        </authorList>
    </citation>
    <scope>NUCLEOTIDE SEQUENCE</scope>
    <source>
        <strain evidence="6">BGI-SZ-2011g</strain>
    </source>
</reference>
<proteinExistence type="inferred from homology"/>
<keyword evidence="7" id="KW-1185">Reference proteome</keyword>
<evidence type="ECO:0000256" key="3">
    <source>
        <dbReference type="ARBA" id="ARBA00023132"/>
    </source>
</evidence>
<dbReference type="GO" id="GO:0017056">
    <property type="term" value="F:structural constituent of nuclear pore"/>
    <property type="evidence" value="ECO:0007669"/>
    <property type="project" value="InterPro"/>
</dbReference>
<evidence type="ECO:0000256" key="5">
    <source>
        <dbReference type="RuleBase" id="RU364035"/>
    </source>
</evidence>
<accession>A0AAD4PM19</accession>
<evidence type="ECO:0000313" key="7">
    <source>
        <dbReference type="Proteomes" id="UP001200034"/>
    </source>
</evidence>
<dbReference type="Proteomes" id="UP001200034">
    <property type="component" value="Unassembled WGS sequence"/>
</dbReference>
<keyword evidence="5" id="KW-0811">Translocation</keyword>
<dbReference type="GO" id="GO:0005643">
    <property type="term" value="C:nuclear pore"/>
    <property type="evidence" value="ECO:0007669"/>
    <property type="project" value="UniProtKB-SubCell"/>
</dbReference>
<dbReference type="PANTHER" id="PTHR11225">
    <property type="entry name" value="NUCLEAR PORE COMPLEX PROTEIN NUP93 NUCLEOPORIN NUP93 DEAD EYE PROTEIN"/>
    <property type="match status" value="1"/>
</dbReference>